<dbReference type="STRING" id="471853.Bcav_0326"/>
<dbReference type="RefSeq" id="WP_012725370.1">
    <property type="nucleotide sequence ID" value="NC_012669.1"/>
</dbReference>
<dbReference type="PANTHER" id="PTHR13887">
    <property type="entry name" value="GLUTATHIONE S-TRANSFERASE KAPPA"/>
    <property type="match status" value="1"/>
</dbReference>
<dbReference type="KEGG" id="bcv:Bcav_0326"/>
<evidence type="ECO:0000256" key="1">
    <source>
        <dbReference type="SAM" id="MobiDB-lite"/>
    </source>
</evidence>
<gene>
    <name evidence="3" type="ordered locus">Bcav_0326</name>
</gene>
<proteinExistence type="predicted"/>
<evidence type="ECO:0000259" key="2">
    <source>
        <dbReference type="Pfam" id="PF01323"/>
    </source>
</evidence>
<evidence type="ECO:0000313" key="3">
    <source>
        <dbReference type="EMBL" id="ACQ78590.1"/>
    </source>
</evidence>
<dbReference type="GO" id="GO:0016491">
    <property type="term" value="F:oxidoreductase activity"/>
    <property type="evidence" value="ECO:0007669"/>
    <property type="project" value="InterPro"/>
</dbReference>
<organism evidence="3 4">
    <name type="scientific">Beutenbergia cavernae (strain ATCC BAA-8 / DSM 12333 / CCUG 43141 / JCM 11478 / NBRC 16432 / NCIMB 13614 / HKI 0122)</name>
    <dbReference type="NCBI Taxonomy" id="471853"/>
    <lineage>
        <taxon>Bacteria</taxon>
        <taxon>Bacillati</taxon>
        <taxon>Actinomycetota</taxon>
        <taxon>Actinomycetes</taxon>
        <taxon>Micrococcales</taxon>
        <taxon>Beutenbergiaceae</taxon>
        <taxon>Beutenbergia</taxon>
    </lineage>
</organism>
<dbReference type="CDD" id="cd03024">
    <property type="entry name" value="DsbA_FrnE"/>
    <property type="match status" value="1"/>
</dbReference>
<dbReference type="Pfam" id="PF01323">
    <property type="entry name" value="DSBA"/>
    <property type="match status" value="1"/>
</dbReference>
<dbReference type="InterPro" id="IPR001853">
    <property type="entry name" value="DSBA-like_thioredoxin_dom"/>
</dbReference>
<dbReference type="Proteomes" id="UP000007962">
    <property type="component" value="Chromosome"/>
</dbReference>
<dbReference type="Gene3D" id="3.40.30.10">
    <property type="entry name" value="Glutaredoxin"/>
    <property type="match status" value="1"/>
</dbReference>
<feature type="region of interest" description="Disordered" evidence="1">
    <location>
        <begin position="215"/>
        <end position="237"/>
    </location>
</feature>
<dbReference type="HOGENOM" id="CLU_069253_0_2_11"/>
<keyword evidence="4" id="KW-1185">Reference proteome</keyword>
<name>C5BWD2_BEUC1</name>
<reference evidence="3 4" key="1">
    <citation type="journal article" date="2009" name="Stand. Genomic Sci.">
        <title>Complete genome sequence of Beutenbergia cavernae type strain (HKI 0122).</title>
        <authorList>
            <person name="Land M."/>
            <person name="Pukall R."/>
            <person name="Abt B."/>
            <person name="Goker M."/>
            <person name="Rohde M."/>
            <person name="Glavina Del Rio T."/>
            <person name="Tice H."/>
            <person name="Copeland A."/>
            <person name="Cheng J.F."/>
            <person name="Lucas S."/>
            <person name="Chen F."/>
            <person name="Nolan M."/>
            <person name="Bruce D."/>
            <person name="Goodwin L."/>
            <person name="Pitluck S."/>
            <person name="Ivanova N."/>
            <person name="Mavromatis K."/>
            <person name="Ovchinnikova G."/>
            <person name="Pati A."/>
            <person name="Chen A."/>
            <person name="Palaniappan K."/>
            <person name="Hauser L."/>
            <person name="Chang Y.J."/>
            <person name="Jefferies C.C."/>
            <person name="Saunders E."/>
            <person name="Brettin T."/>
            <person name="Detter J.C."/>
            <person name="Han C."/>
            <person name="Chain P."/>
            <person name="Bristow J."/>
            <person name="Eisen J.A."/>
            <person name="Markowitz V."/>
            <person name="Hugenholtz P."/>
            <person name="Kyrpides N.C."/>
            <person name="Klenk H.P."/>
            <person name="Lapidus A."/>
        </authorList>
    </citation>
    <scope>NUCLEOTIDE SEQUENCE [LARGE SCALE GENOMIC DNA]</scope>
    <source>
        <strain evidence="4">ATCC BAA-8 / DSM 12333 / NBRC 16432</strain>
    </source>
</reference>
<dbReference type="PANTHER" id="PTHR13887:SF41">
    <property type="entry name" value="THIOREDOXIN SUPERFAMILY PROTEIN"/>
    <property type="match status" value="1"/>
</dbReference>
<dbReference type="SUPFAM" id="SSF52833">
    <property type="entry name" value="Thioredoxin-like"/>
    <property type="match status" value="1"/>
</dbReference>
<accession>C5BWD2</accession>
<evidence type="ECO:0000313" key="4">
    <source>
        <dbReference type="Proteomes" id="UP000007962"/>
    </source>
</evidence>
<feature type="domain" description="DSBA-like thioredoxin" evidence="2">
    <location>
        <begin position="9"/>
        <end position="208"/>
    </location>
</feature>
<dbReference type="InterPro" id="IPR036249">
    <property type="entry name" value="Thioredoxin-like_sf"/>
</dbReference>
<dbReference type="eggNOG" id="COG2761">
    <property type="taxonomic scope" value="Bacteria"/>
</dbReference>
<dbReference type="EMBL" id="CP001618">
    <property type="protein sequence ID" value="ACQ78590.1"/>
    <property type="molecule type" value="Genomic_DNA"/>
</dbReference>
<protein>
    <submittedName>
        <fullName evidence="3">DSBA oxidoreductase</fullName>
    </submittedName>
</protein>
<dbReference type="AlphaFoldDB" id="C5BWD2"/>
<sequence>MPGVSAIKVDIWSDIACPWCYIGLRRFQAAVDVDDVDVDVEFHSFDLAPDTPVDFDGSEVDFLAGHKGMPVAQVEQMLEQMTLLAATEGLTYDFDAVRHTKTLAAHELLHHAKAHGTQLELKERLFAAYFTEGRHIGHTEELLALAADVGLDPEAARAALEDGRYRDEVQADIAQARAYGITGVPFFVVDGRYGVAGAQESAVFRQVLAQAAADRASAERPAPAPAPDEAATAVASA</sequence>